<gene>
    <name evidence="1" type="ORF">UFOVP112_140</name>
</gene>
<evidence type="ECO:0000313" key="1">
    <source>
        <dbReference type="EMBL" id="CAB4129042.1"/>
    </source>
</evidence>
<sequence length="73" mass="8359">MNIFELFDPAPEGYYDEKRDQSVATKKNSRGSRLTLAHLNQLRQSHDVRKIEHEKKLEAVATQYQTAPAEGAM</sequence>
<protein>
    <submittedName>
        <fullName evidence="1">Uncharacterized protein</fullName>
    </submittedName>
</protein>
<organism evidence="1">
    <name type="scientific">uncultured Caudovirales phage</name>
    <dbReference type="NCBI Taxonomy" id="2100421"/>
    <lineage>
        <taxon>Viruses</taxon>
        <taxon>Duplodnaviria</taxon>
        <taxon>Heunggongvirae</taxon>
        <taxon>Uroviricota</taxon>
        <taxon>Caudoviricetes</taxon>
        <taxon>Peduoviridae</taxon>
        <taxon>Maltschvirus</taxon>
        <taxon>Maltschvirus maltsch</taxon>
    </lineage>
</organism>
<name>A0A6J5L666_9CAUD</name>
<proteinExistence type="predicted"/>
<reference evidence="1" key="1">
    <citation type="submission" date="2020-04" db="EMBL/GenBank/DDBJ databases">
        <authorList>
            <person name="Chiriac C."/>
            <person name="Salcher M."/>
            <person name="Ghai R."/>
            <person name="Kavagutti S V."/>
        </authorList>
    </citation>
    <scope>NUCLEOTIDE SEQUENCE</scope>
</reference>
<dbReference type="EMBL" id="LR796233">
    <property type="protein sequence ID" value="CAB4129042.1"/>
    <property type="molecule type" value="Genomic_DNA"/>
</dbReference>
<accession>A0A6J5L666</accession>